<comment type="caution">
    <text evidence="1">The sequence shown here is derived from an EMBL/GenBank/DDBJ whole genome shotgun (WGS) entry which is preliminary data.</text>
</comment>
<protein>
    <submittedName>
        <fullName evidence="1">Uncharacterized protein</fullName>
    </submittedName>
</protein>
<dbReference type="EMBL" id="BEZZ01223929">
    <property type="protein sequence ID" value="GCC47704.1"/>
    <property type="molecule type" value="Genomic_DNA"/>
</dbReference>
<accession>A0A401TYH8</accession>
<keyword evidence="2" id="KW-1185">Reference proteome</keyword>
<dbReference type="AlphaFoldDB" id="A0A401TYH8"/>
<evidence type="ECO:0000313" key="2">
    <source>
        <dbReference type="Proteomes" id="UP000287033"/>
    </source>
</evidence>
<dbReference type="Proteomes" id="UP000287033">
    <property type="component" value="Unassembled WGS sequence"/>
</dbReference>
<name>A0A401TYH8_CHIPU</name>
<reference evidence="1 2" key="1">
    <citation type="journal article" date="2018" name="Nat. Ecol. Evol.">
        <title>Shark genomes provide insights into elasmobranch evolution and the origin of vertebrates.</title>
        <authorList>
            <person name="Hara Y"/>
            <person name="Yamaguchi K"/>
            <person name="Onimaru K"/>
            <person name="Kadota M"/>
            <person name="Koyanagi M"/>
            <person name="Keeley SD"/>
            <person name="Tatsumi K"/>
            <person name="Tanaka K"/>
            <person name="Motone F"/>
            <person name="Kageyama Y"/>
            <person name="Nozu R"/>
            <person name="Adachi N"/>
            <person name="Nishimura O"/>
            <person name="Nakagawa R"/>
            <person name="Tanegashima C"/>
            <person name="Kiyatake I"/>
            <person name="Matsumoto R"/>
            <person name="Murakumo K"/>
            <person name="Nishida K"/>
            <person name="Terakita A"/>
            <person name="Kuratani S"/>
            <person name="Sato K"/>
            <person name="Hyodo S Kuraku.S."/>
        </authorList>
    </citation>
    <scope>NUCLEOTIDE SEQUENCE [LARGE SCALE GENOMIC DNA]</scope>
</reference>
<gene>
    <name evidence="1" type="ORF">chiPu_0031970</name>
</gene>
<feature type="non-terminal residue" evidence="1">
    <location>
        <position position="1"/>
    </location>
</feature>
<organism evidence="1 2">
    <name type="scientific">Chiloscyllium punctatum</name>
    <name type="common">Brownbanded bambooshark</name>
    <name type="synonym">Hemiscyllium punctatum</name>
    <dbReference type="NCBI Taxonomy" id="137246"/>
    <lineage>
        <taxon>Eukaryota</taxon>
        <taxon>Metazoa</taxon>
        <taxon>Chordata</taxon>
        <taxon>Craniata</taxon>
        <taxon>Vertebrata</taxon>
        <taxon>Chondrichthyes</taxon>
        <taxon>Elasmobranchii</taxon>
        <taxon>Galeomorphii</taxon>
        <taxon>Galeoidea</taxon>
        <taxon>Orectolobiformes</taxon>
        <taxon>Hemiscylliidae</taxon>
        <taxon>Chiloscyllium</taxon>
    </lineage>
</organism>
<proteinExistence type="predicted"/>
<evidence type="ECO:0000313" key="1">
    <source>
        <dbReference type="EMBL" id="GCC47704.1"/>
    </source>
</evidence>
<sequence>EVFSSVLREVGIASSPESAICVTGICFLRSIGRGGRKVNAIAGAVSCALGGGECGSFPRHSGACEARARNPLGRKPC</sequence>